<name>A0A6J4UVR4_9BACT</name>
<dbReference type="SUPFAM" id="SSF56112">
    <property type="entry name" value="Protein kinase-like (PK-like)"/>
    <property type="match status" value="1"/>
</dbReference>
<dbReference type="PANTHER" id="PTHR21310:SF15">
    <property type="entry name" value="AMINOGLYCOSIDE PHOSPHOTRANSFERASE DOMAIN-CONTAINING PROTEIN"/>
    <property type="match status" value="1"/>
</dbReference>
<dbReference type="InterPro" id="IPR011009">
    <property type="entry name" value="Kinase-like_dom_sf"/>
</dbReference>
<proteinExistence type="predicted"/>
<protein>
    <recommendedName>
        <fullName evidence="1">Aminoglycoside phosphotransferase domain-containing protein</fullName>
    </recommendedName>
</protein>
<dbReference type="InterPro" id="IPR051678">
    <property type="entry name" value="AGP_Transferase"/>
</dbReference>
<reference evidence="2" key="1">
    <citation type="submission" date="2020-02" db="EMBL/GenBank/DDBJ databases">
        <authorList>
            <person name="Meier V. D."/>
        </authorList>
    </citation>
    <scope>NUCLEOTIDE SEQUENCE</scope>
    <source>
        <strain evidence="2">AVDCRST_MAG87</strain>
    </source>
</reference>
<dbReference type="EMBL" id="CADCWJ010000336">
    <property type="protein sequence ID" value="CAA9559901.1"/>
    <property type="molecule type" value="Genomic_DNA"/>
</dbReference>
<feature type="domain" description="Aminoglycoside phosphotransferase" evidence="1">
    <location>
        <begin position="44"/>
        <end position="279"/>
    </location>
</feature>
<dbReference type="AlphaFoldDB" id="A0A6J4UVR4"/>
<gene>
    <name evidence="2" type="ORF">AVDCRST_MAG87-1497</name>
</gene>
<organism evidence="2">
    <name type="scientific">uncultured Thermomicrobiales bacterium</name>
    <dbReference type="NCBI Taxonomy" id="1645740"/>
    <lineage>
        <taxon>Bacteria</taxon>
        <taxon>Pseudomonadati</taxon>
        <taxon>Thermomicrobiota</taxon>
        <taxon>Thermomicrobia</taxon>
        <taxon>Thermomicrobiales</taxon>
        <taxon>environmental samples</taxon>
    </lineage>
</organism>
<accession>A0A6J4UVR4</accession>
<dbReference type="InterPro" id="IPR002575">
    <property type="entry name" value="Aminoglycoside_PTrfase"/>
</dbReference>
<dbReference type="PANTHER" id="PTHR21310">
    <property type="entry name" value="AMINOGLYCOSIDE PHOSPHOTRANSFERASE-RELATED-RELATED"/>
    <property type="match status" value="1"/>
</dbReference>
<evidence type="ECO:0000259" key="1">
    <source>
        <dbReference type="Pfam" id="PF01636"/>
    </source>
</evidence>
<dbReference type="Pfam" id="PF01636">
    <property type="entry name" value="APH"/>
    <property type="match status" value="1"/>
</dbReference>
<dbReference type="Gene3D" id="3.90.1200.10">
    <property type="match status" value="1"/>
</dbReference>
<sequence length="329" mass="36903">MPERVTVYAARLGHLAPDQLQAAVDRFELGELLATREILTGNFGQNVHLVTTTGEYVFRGNPFFDWQLPKEREVARILHERTTLPVPWPYYHEPSTGLFGWDYAIMPRLPGEMVNDAPAPDQVALAGTLGEALAGLQEATFYRAMEFELGAGGFVPLAGGEREHLSRRIDHNLALSIAASDRTSDADAAWVRSLLQEAEAAPTNWEPSCLVHGDFTINNVVAARGSDGWRITGVFDFMTARTGSFEADLCRQFALHHERLPAAATAFLDSYFQCRPARPGYRDRVPLLVLDERLTLWEWLQRTHPGWWQSEIGLREWAEPVLDAMLAYA</sequence>
<evidence type="ECO:0000313" key="2">
    <source>
        <dbReference type="EMBL" id="CAA9559901.1"/>
    </source>
</evidence>